<proteinExistence type="predicted"/>
<dbReference type="EMBL" id="UOFL01000110">
    <property type="protein sequence ID" value="VAW76582.1"/>
    <property type="molecule type" value="Genomic_DNA"/>
</dbReference>
<protein>
    <submittedName>
        <fullName evidence="1">Uncharacterized protein</fullName>
    </submittedName>
</protein>
<name>A0A3B0YMT3_9ZZZZ</name>
<evidence type="ECO:0000313" key="1">
    <source>
        <dbReference type="EMBL" id="VAW76582.1"/>
    </source>
</evidence>
<reference evidence="1" key="1">
    <citation type="submission" date="2018-06" db="EMBL/GenBank/DDBJ databases">
        <authorList>
            <person name="Zhirakovskaya E."/>
        </authorList>
    </citation>
    <scope>NUCLEOTIDE SEQUENCE</scope>
</reference>
<gene>
    <name evidence="1" type="ORF">MNBD_GAMMA12-2266</name>
</gene>
<sequence length="66" mass="7690">MKFDVLKTEYLSECEVRLLANDKPLLELVKEQEILLTRHSVGTAKPLTKFSWSFRLNRYMSKGISS</sequence>
<organism evidence="1">
    <name type="scientific">hydrothermal vent metagenome</name>
    <dbReference type="NCBI Taxonomy" id="652676"/>
    <lineage>
        <taxon>unclassified sequences</taxon>
        <taxon>metagenomes</taxon>
        <taxon>ecological metagenomes</taxon>
    </lineage>
</organism>
<accession>A0A3B0YMT3</accession>
<dbReference type="AlphaFoldDB" id="A0A3B0YMT3"/>